<evidence type="ECO:0000256" key="2">
    <source>
        <dbReference type="ARBA" id="ARBA00022679"/>
    </source>
</evidence>
<keyword evidence="8" id="KW-1185">Reference proteome</keyword>
<keyword evidence="4 5" id="KW-0071">Autoinducer synthesis</keyword>
<keyword evidence="1 5" id="KW-0673">Quorum sensing</keyword>
<sequence length="215" mass="24744">MMYVISGRDAQYYPELIEQAFELRRRIFIEELKWDMPRADAKFEIDQFDTDDAIHHLSVRDGRVVGYQRMLPSDKPHLLTDLFPQLCKIDSPKGPDIYELTRYCVDRPYRQSRREVGSVGSELMVGFIEWGLASGIRKVIIEFETIWVLRAIQLGFFVQPLGLETQIGNQKIVASLANFDEATLQTVRRYRGTDEPVVQFLGSLAKIGGHYEAAL</sequence>
<name>A0A506U268_9HYPH</name>
<protein>
    <recommendedName>
        <fullName evidence="6">Acyl-homoserine-lactone synthase</fullName>
        <ecNumber evidence="6">2.3.1.184</ecNumber>
    </recommendedName>
    <alternativeName>
        <fullName evidence="6">Autoinducer synthesis protein</fullName>
    </alternativeName>
</protein>
<dbReference type="RefSeq" id="WP_141151004.1">
    <property type="nucleotide sequence ID" value="NZ_VHLG01000020.1"/>
</dbReference>
<proteinExistence type="inferred from homology"/>
<dbReference type="Gene3D" id="3.40.630.30">
    <property type="match status" value="1"/>
</dbReference>
<dbReference type="Pfam" id="PF00765">
    <property type="entry name" value="Autoind_synth"/>
    <property type="match status" value="1"/>
</dbReference>
<organism evidence="7 8">
    <name type="scientific">Martelella alba</name>
    <dbReference type="NCBI Taxonomy" id="2590451"/>
    <lineage>
        <taxon>Bacteria</taxon>
        <taxon>Pseudomonadati</taxon>
        <taxon>Pseudomonadota</taxon>
        <taxon>Alphaproteobacteria</taxon>
        <taxon>Hyphomicrobiales</taxon>
        <taxon>Aurantimonadaceae</taxon>
        <taxon>Martelella</taxon>
    </lineage>
</organism>
<dbReference type="Proteomes" id="UP000318801">
    <property type="component" value="Unassembled WGS sequence"/>
</dbReference>
<dbReference type="GO" id="GO:0009372">
    <property type="term" value="P:quorum sensing"/>
    <property type="evidence" value="ECO:0007669"/>
    <property type="project" value="UniProtKB-UniRule"/>
</dbReference>
<evidence type="ECO:0000256" key="4">
    <source>
        <dbReference type="ARBA" id="ARBA00022929"/>
    </source>
</evidence>
<dbReference type="GO" id="GO:0007165">
    <property type="term" value="P:signal transduction"/>
    <property type="evidence" value="ECO:0007669"/>
    <property type="project" value="TreeGrafter"/>
</dbReference>
<gene>
    <name evidence="7" type="ORF">FJU08_20930</name>
</gene>
<dbReference type="AlphaFoldDB" id="A0A506U268"/>
<evidence type="ECO:0000256" key="1">
    <source>
        <dbReference type="ARBA" id="ARBA00022654"/>
    </source>
</evidence>
<comment type="caution">
    <text evidence="7">The sequence shown here is derived from an EMBL/GenBank/DDBJ whole genome shotgun (WGS) entry which is preliminary data.</text>
</comment>
<evidence type="ECO:0000313" key="7">
    <source>
        <dbReference type="EMBL" id="TPW27075.1"/>
    </source>
</evidence>
<reference evidence="7 8" key="1">
    <citation type="submission" date="2019-06" db="EMBL/GenBank/DDBJ databases">
        <authorList>
            <person name="Li M."/>
        </authorList>
    </citation>
    <scope>NUCLEOTIDE SEQUENCE [LARGE SCALE GENOMIC DNA]</scope>
    <source>
        <strain evidence="7 8">BGMRC2036</strain>
    </source>
</reference>
<dbReference type="InterPro" id="IPR001690">
    <property type="entry name" value="Autoind_synthase"/>
</dbReference>
<evidence type="ECO:0000313" key="8">
    <source>
        <dbReference type="Proteomes" id="UP000318801"/>
    </source>
</evidence>
<dbReference type="SUPFAM" id="SSF55729">
    <property type="entry name" value="Acyl-CoA N-acyltransferases (Nat)"/>
    <property type="match status" value="1"/>
</dbReference>
<keyword evidence="3 6" id="KW-0949">S-adenosyl-L-methionine</keyword>
<dbReference type="EMBL" id="VHLG01000020">
    <property type="protein sequence ID" value="TPW27075.1"/>
    <property type="molecule type" value="Genomic_DNA"/>
</dbReference>
<dbReference type="GO" id="GO:0061579">
    <property type="term" value="F:N-acyl homoserine lactone synthase activity"/>
    <property type="evidence" value="ECO:0007669"/>
    <property type="project" value="UniProtKB-UniRule"/>
</dbReference>
<accession>A0A506U268</accession>
<evidence type="ECO:0000256" key="3">
    <source>
        <dbReference type="ARBA" id="ARBA00022691"/>
    </source>
</evidence>
<comment type="catalytic activity">
    <reaction evidence="6">
        <text>a fatty acyl-[ACP] + S-adenosyl-L-methionine = an N-acyl-L-homoserine lactone + S-methyl-5'-thioadenosine + holo-[ACP] + H(+)</text>
        <dbReference type="Rhea" id="RHEA:10096"/>
        <dbReference type="Rhea" id="RHEA-COMP:9685"/>
        <dbReference type="Rhea" id="RHEA-COMP:14125"/>
        <dbReference type="ChEBI" id="CHEBI:15378"/>
        <dbReference type="ChEBI" id="CHEBI:17509"/>
        <dbReference type="ChEBI" id="CHEBI:55474"/>
        <dbReference type="ChEBI" id="CHEBI:59789"/>
        <dbReference type="ChEBI" id="CHEBI:64479"/>
        <dbReference type="ChEBI" id="CHEBI:138651"/>
        <dbReference type="EC" id="2.3.1.184"/>
    </reaction>
</comment>
<dbReference type="InterPro" id="IPR016181">
    <property type="entry name" value="Acyl_CoA_acyltransferase"/>
</dbReference>
<dbReference type="PANTHER" id="PTHR39322:SF1">
    <property type="entry name" value="ISOVALERYL-HOMOSERINE LACTONE SYNTHASE"/>
    <property type="match status" value="1"/>
</dbReference>
<dbReference type="OrthoDB" id="6169313at2"/>
<keyword evidence="2 6" id="KW-0808">Transferase</keyword>
<evidence type="ECO:0000256" key="6">
    <source>
        <dbReference type="RuleBase" id="RU361135"/>
    </source>
</evidence>
<dbReference type="EC" id="2.3.1.184" evidence="6"/>
<dbReference type="PRINTS" id="PR01549">
    <property type="entry name" value="AUTOINDCRSYN"/>
</dbReference>
<dbReference type="PANTHER" id="PTHR39322">
    <property type="entry name" value="ACYL-HOMOSERINE-LACTONE SYNTHASE"/>
    <property type="match status" value="1"/>
</dbReference>
<comment type="similarity">
    <text evidence="5 6">Belongs to the autoinducer synthase family.</text>
</comment>
<dbReference type="PROSITE" id="PS51187">
    <property type="entry name" value="AUTOINDUCER_SYNTH_2"/>
    <property type="match status" value="1"/>
</dbReference>
<evidence type="ECO:0000256" key="5">
    <source>
        <dbReference type="PROSITE-ProRule" id="PRU00533"/>
    </source>
</evidence>